<name>A0A650MWC3_9CLOT</name>
<evidence type="ECO:0000313" key="1">
    <source>
        <dbReference type="EMBL" id="VCT85988.1"/>
    </source>
</evidence>
<sequence>MFPSSFTLNKNEFLLSPVGANCNISILSAASDDLKSLNDTLDNLSLSNK</sequence>
<organism evidence="1 2">
    <name type="scientific">Clostridium neonatale</name>
    <dbReference type="NCBI Taxonomy" id="137838"/>
    <lineage>
        <taxon>Bacteria</taxon>
        <taxon>Bacillati</taxon>
        <taxon>Bacillota</taxon>
        <taxon>Clostridia</taxon>
        <taxon>Eubacteriales</taxon>
        <taxon>Clostridiaceae</taxon>
        <taxon>Clostridium</taxon>
    </lineage>
</organism>
<dbReference type="Proteomes" id="UP000431451">
    <property type="component" value="Unassembled WGS sequence"/>
</dbReference>
<reference evidence="1 2" key="1">
    <citation type="submission" date="2018-06" db="EMBL/GenBank/DDBJ databases">
        <authorList>
            <consortium name="IHU Genomes"/>
        </authorList>
    </citation>
    <scope>NUCLEOTIDE SEQUENCE [LARGE SCALE GENOMIC DNA]</scope>
    <source>
        <strain evidence="1 2">NEC25</strain>
    </source>
</reference>
<gene>
    <name evidence="1" type="ORF">CNEONATNEC25_03591</name>
</gene>
<dbReference type="EMBL" id="UWJD01000003">
    <property type="protein sequence ID" value="VCT85988.1"/>
    <property type="molecule type" value="Genomic_DNA"/>
</dbReference>
<evidence type="ECO:0000313" key="2">
    <source>
        <dbReference type="Proteomes" id="UP000431451"/>
    </source>
</evidence>
<dbReference type="AlphaFoldDB" id="A0A650MWC3"/>
<accession>A0A650MWC3</accession>
<protein>
    <submittedName>
        <fullName evidence="1">Uncharacterized protein</fullName>
    </submittedName>
</protein>
<proteinExistence type="predicted"/>